<sequence>MPCTQTQILMKDKQFSKLVNLINDTAQATAMKVGICTVCPYTEANEKLPNSWYKLSEYNNVTLAAKEHHLFGYVFNTYFTNPAGQAENRHVFYNKEFAGQDFAVRSGLVDEKALFTETELKVIHSDLVKMNVLDNNVSNDDRMAVGRIIDKIEDIIPELREKDYDFDYESEFMRNADMEIGD</sequence>
<comment type="caution">
    <text evidence="1">The sequence shown here is derived from an EMBL/GenBank/DDBJ whole genome shotgun (WGS) entry which is preliminary data.</text>
</comment>
<dbReference type="AlphaFoldDB" id="A0A645FTC8"/>
<protein>
    <submittedName>
        <fullName evidence="1">Uncharacterized protein</fullName>
    </submittedName>
</protein>
<organism evidence="1">
    <name type="scientific">bioreactor metagenome</name>
    <dbReference type="NCBI Taxonomy" id="1076179"/>
    <lineage>
        <taxon>unclassified sequences</taxon>
        <taxon>metagenomes</taxon>
        <taxon>ecological metagenomes</taxon>
    </lineage>
</organism>
<accession>A0A645FTC8</accession>
<proteinExistence type="predicted"/>
<reference evidence="1" key="1">
    <citation type="submission" date="2019-08" db="EMBL/GenBank/DDBJ databases">
        <authorList>
            <person name="Kucharzyk K."/>
            <person name="Murdoch R.W."/>
            <person name="Higgins S."/>
            <person name="Loffler F."/>
        </authorList>
    </citation>
    <scope>NUCLEOTIDE SEQUENCE</scope>
</reference>
<dbReference type="EMBL" id="VSSQ01064904">
    <property type="protein sequence ID" value="MPN17717.1"/>
    <property type="molecule type" value="Genomic_DNA"/>
</dbReference>
<evidence type="ECO:0000313" key="1">
    <source>
        <dbReference type="EMBL" id="MPN17717.1"/>
    </source>
</evidence>
<gene>
    <name evidence="1" type="ORF">SDC9_165072</name>
</gene>
<name>A0A645FTC8_9ZZZZ</name>